<evidence type="ECO:0000256" key="2">
    <source>
        <dbReference type="SAM" id="SignalP"/>
    </source>
</evidence>
<dbReference type="InterPro" id="IPR040361">
    <property type="entry name" value="TPD1"/>
</dbReference>
<dbReference type="Proteomes" id="UP001141552">
    <property type="component" value="Unassembled WGS sequence"/>
</dbReference>
<protein>
    <submittedName>
        <fullName evidence="3">Uncharacterized protein</fullName>
    </submittedName>
</protein>
<name>A0A9Q0FQQ6_9ROSI</name>
<proteinExistence type="predicted"/>
<dbReference type="PANTHER" id="PTHR33184">
    <property type="entry name" value="PROTEIN TAPETUM DETERMINANT 1-LIKE-RELATED"/>
    <property type="match status" value="1"/>
</dbReference>
<sequence length="123" mass="13385">MAALIESSVAILLFCLLFTKAFGACTLDNINIGTVRSGREIRGQPEWNVTVINNCPCPQSQIKLSCVGFQSATNVDPSIFLKQDDLCLLINGNPLQPFASVSFSYAWDPPFLLLPNNSMVEGC</sequence>
<dbReference type="GO" id="GO:0001709">
    <property type="term" value="P:cell fate determination"/>
    <property type="evidence" value="ECO:0007669"/>
    <property type="project" value="TreeGrafter"/>
</dbReference>
<comment type="caution">
    <text evidence="3">The sequence shown here is derived from an EMBL/GenBank/DDBJ whole genome shotgun (WGS) entry which is preliminary data.</text>
</comment>
<feature type="chain" id="PRO_5040401363" evidence="2">
    <location>
        <begin position="24"/>
        <end position="123"/>
    </location>
</feature>
<evidence type="ECO:0000313" key="4">
    <source>
        <dbReference type="Proteomes" id="UP001141552"/>
    </source>
</evidence>
<dbReference type="EMBL" id="JAKUCV010004267">
    <property type="protein sequence ID" value="KAJ4835930.1"/>
    <property type="molecule type" value="Genomic_DNA"/>
</dbReference>
<organism evidence="3 4">
    <name type="scientific">Turnera subulata</name>
    <dbReference type="NCBI Taxonomy" id="218843"/>
    <lineage>
        <taxon>Eukaryota</taxon>
        <taxon>Viridiplantae</taxon>
        <taxon>Streptophyta</taxon>
        <taxon>Embryophyta</taxon>
        <taxon>Tracheophyta</taxon>
        <taxon>Spermatophyta</taxon>
        <taxon>Magnoliopsida</taxon>
        <taxon>eudicotyledons</taxon>
        <taxon>Gunneridae</taxon>
        <taxon>Pentapetalae</taxon>
        <taxon>rosids</taxon>
        <taxon>fabids</taxon>
        <taxon>Malpighiales</taxon>
        <taxon>Passifloraceae</taxon>
        <taxon>Turnera</taxon>
    </lineage>
</organism>
<evidence type="ECO:0000256" key="1">
    <source>
        <dbReference type="ARBA" id="ARBA00022729"/>
    </source>
</evidence>
<gene>
    <name evidence="3" type="ORF">Tsubulata_039734</name>
</gene>
<reference evidence="3" key="1">
    <citation type="submission" date="2022-02" db="EMBL/GenBank/DDBJ databases">
        <authorList>
            <person name="Henning P.M."/>
            <person name="McCubbin A.G."/>
            <person name="Shore J.S."/>
        </authorList>
    </citation>
    <scope>NUCLEOTIDE SEQUENCE</scope>
    <source>
        <strain evidence="3">F60SS</strain>
        <tissue evidence="3">Leaves</tissue>
    </source>
</reference>
<keyword evidence="1 2" id="KW-0732">Signal</keyword>
<accession>A0A9Q0FQQ6</accession>
<dbReference type="AlphaFoldDB" id="A0A9Q0FQQ6"/>
<dbReference type="OrthoDB" id="600752at2759"/>
<dbReference type="PANTHER" id="PTHR33184:SF11">
    <property type="entry name" value="BETA-1,3-N-ACETYLGLUCOSAMINYLTRANSFERASE FAMILY PROTEIN"/>
    <property type="match status" value="1"/>
</dbReference>
<reference evidence="3" key="2">
    <citation type="journal article" date="2023" name="Plants (Basel)">
        <title>Annotation of the Turnera subulata (Passifloraceae) Draft Genome Reveals the S-Locus Evolved after the Divergence of Turneroideae from Passifloroideae in a Stepwise Manner.</title>
        <authorList>
            <person name="Henning P.M."/>
            <person name="Roalson E.H."/>
            <person name="Mir W."/>
            <person name="McCubbin A.G."/>
            <person name="Shore J.S."/>
        </authorList>
    </citation>
    <scope>NUCLEOTIDE SEQUENCE</scope>
    <source>
        <strain evidence="3">F60SS</strain>
    </source>
</reference>
<evidence type="ECO:0000313" key="3">
    <source>
        <dbReference type="EMBL" id="KAJ4835930.1"/>
    </source>
</evidence>
<feature type="signal peptide" evidence="2">
    <location>
        <begin position="1"/>
        <end position="23"/>
    </location>
</feature>
<dbReference type="Pfam" id="PF24068">
    <property type="entry name" value="TPD1_C"/>
    <property type="match status" value="1"/>
</dbReference>
<keyword evidence="4" id="KW-1185">Reference proteome</keyword>